<dbReference type="PANTHER" id="PTHR21427">
    <property type="entry name" value="UBIQUINONE BIOSYNTHESIS PROTEIN COQ9, MITOCHONDRIAL"/>
    <property type="match status" value="1"/>
</dbReference>
<dbReference type="eggNOG" id="KOG2969">
    <property type="taxonomic scope" value="Eukaryota"/>
</dbReference>
<feature type="compositionally biased region" description="Acidic residues" evidence="9">
    <location>
        <begin position="50"/>
        <end position="59"/>
    </location>
</feature>
<evidence type="ECO:0000256" key="5">
    <source>
        <dbReference type="ARBA" id="ARBA00022946"/>
    </source>
</evidence>
<dbReference type="InterPro" id="IPR012762">
    <property type="entry name" value="Ubiq_biosynth_COQ9"/>
</dbReference>
<accession>D7FMM7</accession>
<evidence type="ECO:0000256" key="2">
    <source>
        <dbReference type="ARBA" id="ARBA00004749"/>
    </source>
</evidence>
<dbReference type="EMBL" id="FN649749">
    <property type="protein sequence ID" value="CBJ25924.1"/>
    <property type="molecule type" value="Genomic_DNA"/>
</dbReference>
<dbReference type="InParanoid" id="D7FMM7"/>
<feature type="compositionally biased region" description="Pro residues" evidence="9">
    <location>
        <begin position="336"/>
        <end position="345"/>
    </location>
</feature>
<comment type="subcellular location">
    <subcellularLocation>
        <location evidence="1 8">Mitochondrion</location>
    </subcellularLocation>
</comment>
<dbReference type="InterPro" id="IPR013718">
    <property type="entry name" value="COQ9_C"/>
</dbReference>
<comment type="similarity">
    <text evidence="3 8">Belongs to the COQ9 family.</text>
</comment>
<keyword evidence="12" id="KW-1185">Reference proteome</keyword>
<evidence type="ECO:0000256" key="7">
    <source>
        <dbReference type="ARBA" id="ARBA00023128"/>
    </source>
</evidence>
<evidence type="ECO:0000313" key="12">
    <source>
        <dbReference type="Proteomes" id="UP000002630"/>
    </source>
</evidence>
<dbReference type="PANTHER" id="PTHR21427:SF19">
    <property type="entry name" value="UBIQUINONE BIOSYNTHESIS PROTEIN COQ9, MITOCHONDRIAL"/>
    <property type="match status" value="1"/>
</dbReference>
<comment type="pathway">
    <text evidence="2 8">Cofactor biosynthesis; ubiquinone biosynthesis.</text>
</comment>
<keyword evidence="5" id="KW-0809">Transit peptide</keyword>
<dbReference type="Pfam" id="PF08511">
    <property type="entry name" value="COQ9"/>
    <property type="match status" value="1"/>
</dbReference>
<feature type="compositionally biased region" description="Low complexity" evidence="9">
    <location>
        <begin position="304"/>
        <end position="331"/>
    </location>
</feature>
<dbReference type="UniPathway" id="UPA00232"/>
<keyword evidence="7 8" id="KW-0496">Mitochondrion</keyword>
<evidence type="ECO:0000256" key="9">
    <source>
        <dbReference type="SAM" id="MobiDB-lite"/>
    </source>
</evidence>
<feature type="compositionally biased region" description="Basic and acidic residues" evidence="9">
    <location>
        <begin position="369"/>
        <end position="391"/>
    </location>
</feature>
<keyword evidence="6 8" id="KW-0446">Lipid-binding</keyword>
<dbReference type="STRING" id="2880.D7FMM7"/>
<feature type="region of interest" description="Disordered" evidence="9">
    <location>
        <begin position="304"/>
        <end position="391"/>
    </location>
</feature>
<dbReference type="OrthoDB" id="619536at2759"/>
<evidence type="ECO:0000256" key="8">
    <source>
        <dbReference type="RuleBase" id="RU366063"/>
    </source>
</evidence>
<reference evidence="11 12" key="1">
    <citation type="journal article" date="2010" name="Nature">
        <title>The Ectocarpus genome and the independent evolution of multicellularity in brown algae.</title>
        <authorList>
            <person name="Cock J.M."/>
            <person name="Sterck L."/>
            <person name="Rouze P."/>
            <person name="Scornet D."/>
            <person name="Allen A.E."/>
            <person name="Amoutzias G."/>
            <person name="Anthouard V."/>
            <person name="Artiguenave F."/>
            <person name="Aury J.M."/>
            <person name="Badger J.H."/>
            <person name="Beszteri B."/>
            <person name="Billiau K."/>
            <person name="Bonnet E."/>
            <person name="Bothwell J.H."/>
            <person name="Bowler C."/>
            <person name="Boyen C."/>
            <person name="Brownlee C."/>
            <person name="Carrano C.J."/>
            <person name="Charrier B."/>
            <person name="Cho G.Y."/>
            <person name="Coelho S.M."/>
            <person name="Collen J."/>
            <person name="Corre E."/>
            <person name="Da Silva C."/>
            <person name="Delage L."/>
            <person name="Delaroque N."/>
            <person name="Dittami S.M."/>
            <person name="Doulbeau S."/>
            <person name="Elias M."/>
            <person name="Farnham G."/>
            <person name="Gachon C.M."/>
            <person name="Gschloessl B."/>
            <person name="Heesch S."/>
            <person name="Jabbari K."/>
            <person name="Jubin C."/>
            <person name="Kawai H."/>
            <person name="Kimura K."/>
            <person name="Kloareg B."/>
            <person name="Kupper F.C."/>
            <person name="Lang D."/>
            <person name="Le Bail A."/>
            <person name="Leblanc C."/>
            <person name="Lerouge P."/>
            <person name="Lohr M."/>
            <person name="Lopez P.J."/>
            <person name="Martens C."/>
            <person name="Maumus F."/>
            <person name="Michel G."/>
            <person name="Miranda-Saavedra D."/>
            <person name="Morales J."/>
            <person name="Moreau H."/>
            <person name="Motomura T."/>
            <person name="Nagasato C."/>
            <person name="Napoli C.A."/>
            <person name="Nelson D.R."/>
            <person name="Nyvall-Collen P."/>
            <person name="Peters A.F."/>
            <person name="Pommier C."/>
            <person name="Potin P."/>
            <person name="Poulain J."/>
            <person name="Quesneville H."/>
            <person name="Read B."/>
            <person name="Rensing S.A."/>
            <person name="Ritter A."/>
            <person name="Rousvoal S."/>
            <person name="Samanta M."/>
            <person name="Samson G."/>
            <person name="Schroeder D.C."/>
            <person name="Segurens B."/>
            <person name="Strittmatter M."/>
            <person name="Tonon T."/>
            <person name="Tregear J.W."/>
            <person name="Valentin K."/>
            <person name="von Dassow P."/>
            <person name="Yamagishi T."/>
            <person name="Van de Peer Y."/>
            <person name="Wincker P."/>
        </authorList>
    </citation>
    <scope>NUCLEOTIDE SEQUENCE [LARGE SCALE GENOMIC DNA]</scope>
    <source>
        <strain evidence="12">Ec32 / CCAP1310/4</strain>
    </source>
</reference>
<comment type="function">
    <text evidence="8">Membrane-associated protein that warps the membrane surface to access and bind aromatic isoprenes with high specificity, including ubiquinone (CoQ) isoprene intermediates and presents them directly to Coq7, therefore facilitating the Coq7-mediated hydroxylase step. Participates in the biosynthesis of coenzyme Q, also named ubiquinone, an essential lipid-soluble electron transporter for aerobic cellular respiration.</text>
</comment>
<evidence type="ECO:0000256" key="4">
    <source>
        <dbReference type="ARBA" id="ARBA00022688"/>
    </source>
</evidence>
<feature type="region of interest" description="Disordered" evidence="9">
    <location>
        <begin position="1"/>
        <end position="64"/>
    </location>
</feature>
<dbReference type="GO" id="GO:0008289">
    <property type="term" value="F:lipid binding"/>
    <property type="evidence" value="ECO:0007669"/>
    <property type="project" value="UniProtKB-UniRule"/>
</dbReference>
<evidence type="ECO:0000256" key="1">
    <source>
        <dbReference type="ARBA" id="ARBA00004173"/>
    </source>
</evidence>
<evidence type="ECO:0000256" key="3">
    <source>
        <dbReference type="ARBA" id="ARBA00010766"/>
    </source>
</evidence>
<organism evidence="11 12">
    <name type="scientific">Ectocarpus siliculosus</name>
    <name type="common">Brown alga</name>
    <name type="synonym">Conferva siliculosa</name>
    <dbReference type="NCBI Taxonomy" id="2880"/>
    <lineage>
        <taxon>Eukaryota</taxon>
        <taxon>Sar</taxon>
        <taxon>Stramenopiles</taxon>
        <taxon>Ochrophyta</taxon>
        <taxon>PX clade</taxon>
        <taxon>Phaeophyceae</taxon>
        <taxon>Ectocarpales</taxon>
        <taxon>Ectocarpaceae</taxon>
        <taxon>Ectocarpus</taxon>
    </lineage>
</organism>
<feature type="domain" description="COQ9 C-terminal" evidence="10">
    <location>
        <begin position="166"/>
        <end position="229"/>
    </location>
</feature>
<keyword evidence="4 8" id="KW-0831">Ubiquinone biosynthesis</keyword>
<feature type="compositionally biased region" description="Gly residues" evidence="9">
    <location>
        <begin position="32"/>
        <end position="48"/>
    </location>
</feature>
<proteinExistence type="inferred from homology"/>
<dbReference type="GO" id="GO:0006744">
    <property type="term" value="P:ubiquinone biosynthetic process"/>
    <property type="evidence" value="ECO:0007669"/>
    <property type="project" value="UniProtKB-UniRule"/>
</dbReference>
<sequence>MPVKPAPTRTGRFSTSSTSAAEAPDGSSAGAPQGGVGEDGGQAAGTGDGAQEEEHDDVFEDPRTAILDASLDHVEEHGFHSVAAGMFPKGEADLVHHLMAKALHEVKRLSEKSKEEEGGDGGAGSEDGDESSPGSESAWPPSEAERLRDGIKAMSIGLLPQNAGATATAVAVLADELAFLGGDRSTDLSWYGKRGVIAGMYASTELYMLTDKSEDLKDTWDLLDRLLLDYEILASSPENAADVATGLSTVATSLSSAAVSLAGPFFKQASKQVPGAETLAQTAPNVAALASQALSFVASQVPRAGQGPPFSGGASGPPQSASASSAATQTKTGHDTPPPLPPTFPGAPEQDPWSSTHASAAAAASGKPGKFEEELAREERELFGDDEKKQS</sequence>
<dbReference type="AlphaFoldDB" id="D7FMM7"/>
<feature type="compositionally biased region" description="Low complexity" evidence="9">
    <location>
        <begin position="8"/>
        <end position="19"/>
    </location>
</feature>
<evidence type="ECO:0000259" key="10">
    <source>
        <dbReference type="Pfam" id="PF08511"/>
    </source>
</evidence>
<gene>
    <name evidence="11" type="ORF">Esi_0017_0138</name>
</gene>
<dbReference type="GO" id="GO:0005743">
    <property type="term" value="C:mitochondrial inner membrane"/>
    <property type="evidence" value="ECO:0007669"/>
    <property type="project" value="TreeGrafter"/>
</dbReference>
<feature type="compositionally biased region" description="Low complexity" evidence="9">
    <location>
        <begin position="354"/>
        <end position="365"/>
    </location>
</feature>
<name>D7FMM7_ECTSI</name>
<dbReference type="NCBIfam" id="TIGR02396">
    <property type="entry name" value="diverge_rpsU"/>
    <property type="match status" value="1"/>
</dbReference>
<feature type="region of interest" description="Disordered" evidence="9">
    <location>
        <begin position="106"/>
        <end position="143"/>
    </location>
</feature>
<protein>
    <recommendedName>
        <fullName evidence="8">Ubiquinone biosynthesis protein</fullName>
    </recommendedName>
</protein>
<dbReference type="Proteomes" id="UP000002630">
    <property type="component" value="Linkage Group LG24"/>
</dbReference>
<dbReference type="EMBL" id="FN648214">
    <property type="protein sequence ID" value="CBJ25924.1"/>
    <property type="molecule type" value="Genomic_DNA"/>
</dbReference>
<feature type="compositionally biased region" description="Basic and acidic residues" evidence="9">
    <location>
        <begin position="106"/>
        <end position="116"/>
    </location>
</feature>
<evidence type="ECO:0000313" key="11">
    <source>
        <dbReference type="EMBL" id="CBJ25924.1"/>
    </source>
</evidence>
<evidence type="ECO:0000256" key="6">
    <source>
        <dbReference type="ARBA" id="ARBA00023121"/>
    </source>
</evidence>